<dbReference type="Proteomes" id="UP001652680">
    <property type="component" value="Unassembled WGS sequence"/>
</dbReference>
<feature type="compositionally biased region" description="Low complexity" evidence="4">
    <location>
        <begin position="1378"/>
        <end position="1398"/>
    </location>
</feature>
<feature type="compositionally biased region" description="Basic residues" evidence="4">
    <location>
        <begin position="1432"/>
        <end position="1442"/>
    </location>
</feature>
<feature type="compositionally biased region" description="Gly residues" evidence="4">
    <location>
        <begin position="1412"/>
        <end position="1421"/>
    </location>
</feature>
<feature type="region of interest" description="Disordered" evidence="4">
    <location>
        <begin position="1165"/>
        <end position="1284"/>
    </location>
</feature>
<feature type="domain" description="Carboxylesterase type B" evidence="6">
    <location>
        <begin position="426"/>
        <end position="680"/>
    </location>
</feature>
<sequence>MGESQLLLLLRLLLLPTVLFGWMDCAEASTADIYKGARLGHRIVQTRYGRLHGLILPLDSFRFLRSVEVFLGVPYATPPTKQNRFSPTRAPAPWDGIRISDKYSPVCPQRLPNIQNETAALEKMPKGRLEYLKRLLPFLENQSEDCLYLNVFSPVNAGANEKKLPVMVFIHGESFEWSSGNPYDGSVLASYGEVVVVTLNYRLGILGFLNANPNPHAHARVANYGLMDQMAALHWIQQNIQKFGGDPNSVTLAGHGTGAACINYLMTSPTMVRGLFHRAILMSGSAYSSWALVEDPVLFAIKLAKEVNCTIPEDINRHHEQIVDCLRDVPLDDLYSADIQAPNFLTSFGPSVDGVVIRPGHSNLDIDDLMARNSRRSSADSGFQSSAGGGGGSGGGAGGGGGGSGSAFGGGYFGGGGAGTANMGGHYDVLFGVVTGESIWRFSAHDIQNGFEGDRRDKIIRTYVRNAYNYHLNEIFYTIVNEYTDWDRTSQHPINTRDTAVAALSDAQFVAPIVRAGDILAANSPPPVSSSSPAGSAGANAAASTSAGSTQPSGRCYFYVFDYQTKDGDYPQRMGTVHGEDLPYIFGAPLVDGFSHFPQNYTKSETALSEAVMIFWTNFARTGNPNEHHRQDSSLPVSKERNRFRSITWENYDPLHQKYLEIGMKPRIKNHFRAHQLSIWLRLIPELHRAGMEDVIARHNLFRNHDDMDLYEGPVKPDPFGISSAGGATGSSSSSSSSSRLLLIDEQLMMKKGRGLNATAYLNGILGVTTVEPNNMYTTCIPIGGNYSGGGGVFAPTTLANASSDTLASGFEAAGYAAYSTALSVTIAIGCSLLILNVLIFAGVYYQRDKTRLEVKTLQKQYQQRSLHQQVPYPPEPIKHAHYHMGHSQSTANVIVDVESHQDQAGQAAMLLQAAAAAAAAAANDVKPPPPHICSNTGMQQQQHVGGGSGGALNNGGMDGSKVTTDNLGNVTYSTSSKQQHQQQQQQQREHMQIKGMTGTQTFGRGGSGSVGGSGGGGGGGGGAGSASGGASVVVSGSTVSYNPGMMTLPKSGGLHHAATLNYARNTAALNLAGGGTALVDSRGNVLLTSTAVGPGLGGGGAGGVGGGGGGGGGGVSNGGDCMTLPRNLSLAAAGRHNPTTELQQYQQQQQSSKHQANGAVLTGIQSHHIRGPRPPLRTASSTTTNSSSNNAAMGVAVGGGGGGGNMLLDQTPSGGSSSSGVSSAPSSSKGHHTHSHSHAAHLVHSHGDGLVLTSASPVGGQQQHPQQHQHPQQQQQQQVPQAAMDEMREFYATKHADDDGQLNGTPADADAVALGMGAGSGAGSGAGKARAAPSAISASDHKQRQLKKLRFKREMHALALEGGDVARGYCSCDEQWTNSSSPTSTTTSATMSPTLPSGAGNAGSGRYATGNGPGNSGGSSGIVKMAVAGKRGGRLKQQHHVRFSDEKNFSD</sequence>
<keyword evidence="2 5" id="KW-0732">Signal</keyword>
<feature type="compositionally biased region" description="Gly residues" evidence="4">
    <location>
        <begin position="945"/>
        <end position="959"/>
    </location>
</feature>
<feature type="domain" description="Carboxylesterase type B" evidence="6">
    <location>
        <begin position="42"/>
        <end position="358"/>
    </location>
</feature>
<dbReference type="EnsemblMetazoa" id="XM_044458990.1">
    <property type="protein sequence ID" value="XP_044314925.1"/>
    <property type="gene ID" value="LOC108046762"/>
</dbReference>
<keyword evidence="8" id="KW-1185">Reference proteome</keyword>
<feature type="compositionally biased region" description="Polar residues" evidence="4">
    <location>
        <begin position="962"/>
        <end position="978"/>
    </location>
</feature>
<dbReference type="RefSeq" id="XP_044314925.1">
    <property type="nucleotide sequence ID" value="XM_044458990.1"/>
</dbReference>
<dbReference type="PANTHER" id="PTHR43903">
    <property type="entry name" value="NEUROLIGIN"/>
    <property type="match status" value="1"/>
</dbReference>
<dbReference type="InterPro" id="IPR051093">
    <property type="entry name" value="Neuroligin/BSAL"/>
</dbReference>
<feature type="compositionally biased region" description="Gly residues" evidence="4">
    <location>
        <begin position="387"/>
        <end position="400"/>
    </location>
</feature>
<keyword evidence="3" id="KW-0325">Glycoprotein</keyword>
<dbReference type="Gene3D" id="3.40.50.1820">
    <property type="entry name" value="alpha/beta hydrolase"/>
    <property type="match status" value="1"/>
</dbReference>
<organism evidence="7 8">
    <name type="scientific">Drosophila rhopaloa</name>
    <name type="common">Fruit fly</name>
    <dbReference type="NCBI Taxonomy" id="1041015"/>
    <lineage>
        <taxon>Eukaryota</taxon>
        <taxon>Metazoa</taxon>
        <taxon>Ecdysozoa</taxon>
        <taxon>Arthropoda</taxon>
        <taxon>Hexapoda</taxon>
        <taxon>Insecta</taxon>
        <taxon>Pterygota</taxon>
        <taxon>Neoptera</taxon>
        <taxon>Endopterygota</taxon>
        <taxon>Diptera</taxon>
        <taxon>Brachycera</taxon>
        <taxon>Muscomorpha</taxon>
        <taxon>Ephydroidea</taxon>
        <taxon>Drosophilidae</taxon>
        <taxon>Drosophila</taxon>
        <taxon>Sophophora</taxon>
    </lineage>
</organism>
<evidence type="ECO:0000313" key="8">
    <source>
        <dbReference type="Proteomes" id="UP001652680"/>
    </source>
</evidence>
<evidence type="ECO:0000259" key="6">
    <source>
        <dbReference type="Pfam" id="PF00135"/>
    </source>
</evidence>
<feature type="compositionally biased region" description="Low complexity" evidence="4">
    <location>
        <begin position="1262"/>
        <end position="1282"/>
    </location>
</feature>
<evidence type="ECO:0000256" key="3">
    <source>
        <dbReference type="ARBA" id="ARBA00023180"/>
    </source>
</evidence>
<dbReference type="InterPro" id="IPR019819">
    <property type="entry name" value="Carboxylesterase_B_CS"/>
</dbReference>
<dbReference type="PROSITE" id="PS00941">
    <property type="entry name" value="CARBOXYLESTERASE_B_2"/>
    <property type="match status" value="1"/>
</dbReference>
<protein>
    <recommendedName>
        <fullName evidence="6">Carboxylesterase type B domain-containing protein</fullName>
    </recommendedName>
</protein>
<proteinExistence type="inferred from homology"/>
<evidence type="ECO:0000256" key="4">
    <source>
        <dbReference type="SAM" id="MobiDB-lite"/>
    </source>
</evidence>
<evidence type="ECO:0000313" key="7">
    <source>
        <dbReference type="EnsemblMetazoa" id="XP_044314925.1"/>
    </source>
</evidence>
<evidence type="ECO:0000256" key="1">
    <source>
        <dbReference type="ARBA" id="ARBA00005964"/>
    </source>
</evidence>
<feature type="compositionally biased region" description="Gly residues" evidence="4">
    <location>
        <begin position="1197"/>
        <end position="1206"/>
    </location>
</feature>
<evidence type="ECO:0000256" key="2">
    <source>
        <dbReference type="ARBA" id="ARBA00022729"/>
    </source>
</evidence>
<feature type="region of interest" description="Disordered" evidence="4">
    <location>
        <begin position="1139"/>
        <end position="1158"/>
    </location>
</feature>
<comment type="similarity">
    <text evidence="1">Belongs to the type-B carboxylesterase/lipase family.</text>
</comment>
<reference evidence="8" key="1">
    <citation type="journal article" date="2021" name="Elife">
        <title>Highly contiguous assemblies of 101 drosophilid genomes.</title>
        <authorList>
            <person name="Kim B.Y."/>
            <person name="Wang J.R."/>
            <person name="Miller D.E."/>
            <person name="Barmina O."/>
            <person name="Delaney E."/>
            <person name="Thompson A."/>
            <person name="Comeault A.A."/>
            <person name="Peede D."/>
            <person name="D'Agostino E.R."/>
            <person name="Pelaez J."/>
            <person name="Aguilar J.M."/>
            <person name="Haji D."/>
            <person name="Matsunaga T."/>
            <person name="Armstrong E.E."/>
            <person name="Zych M."/>
            <person name="Ogawa Y."/>
            <person name="Stamenkovic-Radak M."/>
            <person name="Jelic M."/>
            <person name="Veselinovic M.S."/>
            <person name="Tanaskovic M."/>
            <person name="Eric P."/>
            <person name="Gao J.J."/>
            <person name="Katoh T.K."/>
            <person name="Toda M.J."/>
            <person name="Watabe H."/>
            <person name="Watada M."/>
            <person name="Davis J.S."/>
            <person name="Moyle L.C."/>
            <person name="Manoli G."/>
            <person name="Bertolini E."/>
            <person name="Kostal V."/>
            <person name="Hawley R.S."/>
            <person name="Takahashi A."/>
            <person name="Jones C.D."/>
            <person name="Price D.K."/>
            <person name="Whiteman N."/>
            <person name="Kopp A."/>
            <person name="Matute D.R."/>
            <person name="Petrov D.A."/>
        </authorList>
    </citation>
    <scope>NUCLEOTIDE SEQUENCE [LARGE SCALE GENOMIC DNA]</scope>
</reference>
<feature type="compositionally biased region" description="Low complexity" evidence="4">
    <location>
        <begin position="1179"/>
        <end position="1196"/>
    </location>
</feature>
<feature type="chain" id="PRO_5047158340" description="Carboxylesterase type B domain-containing protein" evidence="5">
    <location>
        <begin position="29"/>
        <end position="1452"/>
    </location>
</feature>
<accession>A0ABM5J7X6</accession>
<reference evidence="7" key="2">
    <citation type="submission" date="2025-05" db="UniProtKB">
        <authorList>
            <consortium name="EnsemblMetazoa"/>
        </authorList>
    </citation>
    <scope>IDENTIFICATION</scope>
</reference>
<feature type="compositionally biased region" description="Basic residues" evidence="4">
    <location>
        <begin position="1230"/>
        <end position="1245"/>
    </location>
</feature>
<feature type="signal peptide" evidence="5">
    <location>
        <begin position="1"/>
        <end position="28"/>
    </location>
</feature>
<dbReference type="InterPro" id="IPR029058">
    <property type="entry name" value="AB_hydrolase_fold"/>
</dbReference>
<feature type="compositionally biased region" description="Low complexity" evidence="4">
    <location>
        <begin position="1328"/>
        <end position="1339"/>
    </location>
</feature>
<feature type="region of interest" description="Disordered" evidence="4">
    <location>
        <begin position="377"/>
        <end position="400"/>
    </location>
</feature>
<feature type="region of interest" description="Disordered" evidence="4">
    <location>
        <begin position="933"/>
        <end position="1030"/>
    </location>
</feature>
<dbReference type="Pfam" id="PF00135">
    <property type="entry name" value="COesterase"/>
    <property type="match status" value="2"/>
</dbReference>
<feature type="region of interest" description="Disordered" evidence="4">
    <location>
        <begin position="1377"/>
        <end position="1452"/>
    </location>
</feature>
<feature type="compositionally biased region" description="Gly residues" evidence="4">
    <location>
        <begin position="1004"/>
        <end position="1028"/>
    </location>
</feature>
<dbReference type="InterPro" id="IPR002018">
    <property type="entry name" value="CarbesteraseB"/>
</dbReference>
<feature type="compositionally biased region" description="Low complexity" evidence="4">
    <location>
        <begin position="529"/>
        <end position="551"/>
    </location>
</feature>
<feature type="region of interest" description="Disordered" evidence="4">
    <location>
        <begin position="1321"/>
        <end position="1344"/>
    </location>
</feature>
<feature type="compositionally biased region" description="Basic and acidic residues" evidence="4">
    <location>
        <begin position="1443"/>
        <end position="1452"/>
    </location>
</feature>
<dbReference type="SUPFAM" id="SSF53474">
    <property type="entry name" value="alpha/beta-Hydrolases"/>
    <property type="match status" value="1"/>
</dbReference>
<dbReference type="GeneID" id="108046762"/>
<feature type="region of interest" description="Disordered" evidence="4">
    <location>
        <begin position="524"/>
        <end position="551"/>
    </location>
</feature>
<feature type="compositionally biased region" description="Low complexity" evidence="4">
    <location>
        <begin position="1214"/>
        <end position="1229"/>
    </location>
</feature>
<evidence type="ECO:0000256" key="5">
    <source>
        <dbReference type="SAM" id="SignalP"/>
    </source>
</evidence>
<name>A0ABM5J7X6_DRORH</name>